<feature type="transmembrane region" description="Helical" evidence="1">
    <location>
        <begin position="6"/>
        <end position="27"/>
    </location>
</feature>
<gene>
    <name evidence="2" type="ORF">D3H35_11005</name>
</gene>
<comment type="caution">
    <text evidence="2">The sequence shown here is derived from an EMBL/GenBank/DDBJ whole genome shotgun (WGS) entry which is preliminary data.</text>
</comment>
<dbReference type="EMBL" id="QXJM01000036">
    <property type="protein sequence ID" value="RIE03559.1"/>
    <property type="molecule type" value="Genomic_DNA"/>
</dbReference>
<dbReference type="Proteomes" id="UP000266340">
    <property type="component" value="Unassembled WGS sequence"/>
</dbReference>
<keyword evidence="1" id="KW-0812">Transmembrane</keyword>
<keyword evidence="1" id="KW-1133">Transmembrane helix</keyword>
<protein>
    <submittedName>
        <fullName evidence="2">Uncharacterized protein</fullName>
    </submittedName>
</protein>
<name>A0A398CQL6_9BACL</name>
<evidence type="ECO:0000313" key="2">
    <source>
        <dbReference type="EMBL" id="RIE03559.1"/>
    </source>
</evidence>
<evidence type="ECO:0000313" key="3">
    <source>
        <dbReference type="Proteomes" id="UP000266340"/>
    </source>
</evidence>
<keyword evidence="1" id="KW-0472">Membrane</keyword>
<dbReference type="AlphaFoldDB" id="A0A398CQL6"/>
<reference evidence="2 3" key="1">
    <citation type="submission" date="2018-09" db="EMBL/GenBank/DDBJ databases">
        <title>Cohnella cavernae sp. nov., isolated from a karst cave.</title>
        <authorList>
            <person name="Zhu H."/>
        </authorList>
    </citation>
    <scope>NUCLEOTIDE SEQUENCE [LARGE SCALE GENOMIC DNA]</scope>
    <source>
        <strain evidence="2 3">K2E09-144</strain>
    </source>
</reference>
<sequence>MAGNLLYMPYTFLMIIGLIILFVIIMLKKGKRAVKVFLSISVPVLILFQFYFWNLEFNNYVKSYLFPSKAFKCADIEELKSLSIPLPERTVFKGKEDGCSPFYLTYVNVNGFKSYYQKELQTLKDTGKIQNYRYENKGYLVELSSGSKIDIFFHRREGESGLISIDYNSK</sequence>
<evidence type="ECO:0000256" key="1">
    <source>
        <dbReference type="SAM" id="Phobius"/>
    </source>
</evidence>
<accession>A0A398CQL6</accession>
<keyword evidence="3" id="KW-1185">Reference proteome</keyword>
<feature type="transmembrane region" description="Helical" evidence="1">
    <location>
        <begin position="34"/>
        <end position="53"/>
    </location>
</feature>
<organism evidence="2 3">
    <name type="scientific">Cohnella faecalis</name>
    <dbReference type="NCBI Taxonomy" id="2315694"/>
    <lineage>
        <taxon>Bacteria</taxon>
        <taxon>Bacillati</taxon>
        <taxon>Bacillota</taxon>
        <taxon>Bacilli</taxon>
        <taxon>Bacillales</taxon>
        <taxon>Paenibacillaceae</taxon>
        <taxon>Cohnella</taxon>
    </lineage>
</organism>
<proteinExistence type="predicted"/>